<evidence type="ECO:0000313" key="2">
    <source>
        <dbReference type="Proteomes" id="UP001293254"/>
    </source>
</evidence>
<comment type="caution">
    <text evidence="1">The sequence shown here is derived from an EMBL/GenBank/DDBJ whole genome shotgun (WGS) entry which is preliminary data.</text>
</comment>
<protein>
    <submittedName>
        <fullName evidence="1">Uncharacterized protein</fullName>
    </submittedName>
</protein>
<dbReference type="PANTHER" id="PTHR36264:SF5">
    <property type="entry name" value="SET DOMAIN-CONTAINING PROTEIN"/>
    <property type="match status" value="1"/>
</dbReference>
<sequence length="167" mass="19892">MKKAFYHSFIPSKADEHQDHNANTNHYQITRALIEIRDIYPPPTQIPWQIKKLLTHQDVVAGKLILSFSDMFEHVFRYWNIYMANHVILGHKVNVVLWDVTDQKINNKPKRYRNEGFYVEMLPNDDYALVCLELFKDRRLSVDDEIGLCWDHRASIFQFNLLCKTLI</sequence>
<evidence type="ECO:0000313" key="1">
    <source>
        <dbReference type="EMBL" id="KAK4425978.1"/>
    </source>
</evidence>
<dbReference type="EMBL" id="JACGWO010000006">
    <property type="protein sequence ID" value="KAK4425978.1"/>
    <property type="molecule type" value="Genomic_DNA"/>
</dbReference>
<gene>
    <name evidence="1" type="ORF">Salat_1791800</name>
</gene>
<reference evidence="1" key="2">
    <citation type="journal article" date="2024" name="Plant">
        <title>Genomic evolution and insights into agronomic trait innovations of Sesamum species.</title>
        <authorList>
            <person name="Miao H."/>
            <person name="Wang L."/>
            <person name="Qu L."/>
            <person name="Liu H."/>
            <person name="Sun Y."/>
            <person name="Le M."/>
            <person name="Wang Q."/>
            <person name="Wei S."/>
            <person name="Zheng Y."/>
            <person name="Lin W."/>
            <person name="Duan Y."/>
            <person name="Cao H."/>
            <person name="Xiong S."/>
            <person name="Wang X."/>
            <person name="Wei L."/>
            <person name="Li C."/>
            <person name="Ma Q."/>
            <person name="Ju M."/>
            <person name="Zhao R."/>
            <person name="Li G."/>
            <person name="Mu C."/>
            <person name="Tian Q."/>
            <person name="Mei H."/>
            <person name="Zhang T."/>
            <person name="Gao T."/>
            <person name="Zhang H."/>
        </authorList>
    </citation>
    <scope>NUCLEOTIDE SEQUENCE</scope>
    <source>
        <strain evidence="1">3651</strain>
    </source>
</reference>
<reference evidence="1" key="1">
    <citation type="submission" date="2020-06" db="EMBL/GenBank/DDBJ databases">
        <authorList>
            <person name="Li T."/>
            <person name="Hu X."/>
            <person name="Zhang T."/>
            <person name="Song X."/>
            <person name="Zhang H."/>
            <person name="Dai N."/>
            <person name="Sheng W."/>
            <person name="Hou X."/>
            <person name="Wei L."/>
        </authorList>
    </citation>
    <scope>NUCLEOTIDE SEQUENCE</scope>
    <source>
        <strain evidence="1">3651</strain>
        <tissue evidence="1">Leaf</tissue>
    </source>
</reference>
<accession>A0AAE1Y963</accession>
<organism evidence="1 2">
    <name type="scientific">Sesamum alatum</name>
    <dbReference type="NCBI Taxonomy" id="300844"/>
    <lineage>
        <taxon>Eukaryota</taxon>
        <taxon>Viridiplantae</taxon>
        <taxon>Streptophyta</taxon>
        <taxon>Embryophyta</taxon>
        <taxon>Tracheophyta</taxon>
        <taxon>Spermatophyta</taxon>
        <taxon>Magnoliopsida</taxon>
        <taxon>eudicotyledons</taxon>
        <taxon>Gunneridae</taxon>
        <taxon>Pentapetalae</taxon>
        <taxon>asterids</taxon>
        <taxon>lamiids</taxon>
        <taxon>Lamiales</taxon>
        <taxon>Pedaliaceae</taxon>
        <taxon>Sesamum</taxon>
    </lineage>
</organism>
<dbReference type="PANTHER" id="PTHR36264">
    <property type="entry name" value="SET DOMAIN-CONTAINING PROTEIN"/>
    <property type="match status" value="1"/>
</dbReference>
<proteinExistence type="predicted"/>
<name>A0AAE1Y963_9LAMI</name>
<dbReference type="AlphaFoldDB" id="A0AAE1Y963"/>
<dbReference type="Proteomes" id="UP001293254">
    <property type="component" value="Unassembled WGS sequence"/>
</dbReference>
<keyword evidence="2" id="KW-1185">Reference proteome</keyword>